<sequence length="303" mass="35339">MSSRVTKAFNNVRLKTIKANIRESLRLQFQNPQFSFTTSIATRIWSRGSKPVLKAVIDQLDIKPDYNILEIGYGRGDGLALACAKLRNGTGQLFGIEKSEYMERLASRRFVVEIMAENKMFLNRAKYLAYLPYPSNYFDSIFHVDVFYFWEDRTMFDSCSEFLRVLKPGGQIVCGMELNRLKKLEKWGILNSKQNDPMKYTIWLEPTGFTDVKISYHTVEKHEVQLISAKKPETLIDEDPEVVMKRLEEEIKQYMFFQSLADSMPMSKDMRQKFSDSVIDGHVKEATKKFTREKELLNKRQAD</sequence>
<protein>
    <recommendedName>
        <fullName evidence="5">phosphoethanolamine N-methyltransferase</fullName>
        <ecNumber evidence="5">2.1.1.103</ecNumber>
    </recommendedName>
</protein>
<dbReference type="GO" id="GO:0000234">
    <property type="term" value="F:phosphoethanolamine N-methyltransferase activity"/>
    <property type="evidence" value="ECO:0007669"/>
    <property type="project" value="UniProtKB-EC"/>
</dbReference>
<name>A0A914CB09_9BILA</name>
<dbReference type="CDD" id="cd02440">
    <property type="entry name" value="AdoMet_MTases"/>
    <property type="match status" value="1"/>
</dbReference>
<reference evidence="10" key="1">
    <citation type="submission" date="2022-11" db="UniProtKB">
        <authorList>
            <consortium name="WormBaseParasite"/>
        </authorList>
    </citation>
    <scope>IDENTIFICATION</scope>
</reference>
<dbReference type="PANTHER" id="PTHR44307:SF2">
    <property type="entry name" value="PHOSPHOETHANOLAMINE METHYLTRANSFERASE ISOFORM X1"/>
    <property type="match status" value="1"/>
</dbReference>
<dbReference type="Pfam" id="PF08241">
    <property type="entry name" value="Methyltransf_11"/>
    <property type="match status" value="1"/>
</dbReference>
<dbReference type="WBParaSite" id="ACRNAN_Path_760.g2874.t1">
    <property type="protein sequence ID" value="ACRNAN_Path_760.g2874.t1"/>
    <property type="gene ID" value="ACRNAN_Path_760.g2874"/>
</dbReference>
<comment type="pathway">
    <text evidence="1">Phospholipid metabolism; phosphatidylcholine biosynthesis.</text>
</comment>
<organism evidence="9 10">
    <name type="scientific">Acrobeloides nanus</name>
    <dbReference type="NCBI Taxonomy" id="290746"/>
    <lineage>
        <taxon>Eukaryota</taxon>
        <taxon>Metazoa</taxon>
        <taxon>Ecdysozoa</taxon>
        <taxon>Nematoda</taxon>
        <taxon>Chromadorea</taxon>
        <taxon>Rhabditida</taxon>
        <taxon>Tylenchina</taxon>
        <taxon>Cephalobomorpha</taxon>
        <taxon>Cephaloboidea</taxon>
        <taxon>Cephalobidae</taxon>
        <taxon>Acrobeloides</taxon>
    </lineage>
</organism>
<dbReference type="SUPFAM" id="SSF53335">
    <property type="entry name" value="S-adenosyl-L-methionine-dependent methyltransferases"/>
    <property type="match status" value="1"/>
</dbReference>
<comment type="pathway">
    <text evidence="2">Lipid metabolism.</text>
</comment>
<evidence type="ECO:0000256" key="1">
    <source>
        <dbReference type="ARBA" id="ARBA00004969"/>
    </source>
</evidence>
<keyword evidence="9" id="KW-1185">Reference proteome</keyword>
<evidence type="ECO:0000256" key="5">
    <source>
        <dbReference type="ARBA" id="ARBA00035674"/>
    </source>
</evidence>
<evidence type="ECO:0000256" key="7">
    <source>
        <dbReference type="ARBA" id="ARBA00047841"/>
    </source>
</evidence>
<dbReference type="Proteomes" id="UP000887540">
    <property type="component" value="Unplaced"/>
</dbReference>
<comment type="catalytic activity">
    <reaction evidence="7">
        <text>N-methylethanolamine phosphate + S-adenosyl-L-methionine = N,N-dimethylethanolamine phosphate + S-adenosyl-L-homocysteine + H(+)</text>
        <dbReference type="Rhea" id="RHEA:25321"/>
        <dbReference type="ChEBI" id="CHEBI:15378"/>
        <dbReference type="ChEBI" id="CHEBI:57781"/>
        <dbReference type="ChEBI" id="CHEBI:57856"/>
        <dbReference type="ChEBI" id="CHEBI:58641"/>
        <dbReference type="ChEBI" id="CHEBI:59789"/>
        <dbReference type="EC" id="2.1.1.103"/>
    </reaction>
    <physiologicalReaction direction="left-to-right" evidence="7">
        <dbReference type="Rhea" id="RHEA:25322"/>
    </physiologicalReaction>
</comment>
<comment type="catalytic activity">
    <reaction evidence="6">
        <text>N,N-dimethylethanolamine phosphate + S-adenosyl-L-methionine = phosphocholine + S-adenosyl-L-homocysteine + H(+)</text>
        <dbReference type="Rhea" id="RHEA:25325"/>
        <dbReference type="ChEBI" id="CHEBI:15378"/>
        <dbReference type="ChEBI" id="CHEBI:57856"/>
        <dbReference type="ChEBI" id="CHEBI:58641"/>
        <dbReference type="ChEBI" id="CHEBI:59789"/>
        <dbReference type="ChEBI" id="CHEBI:295975"/>
        <dbReference type="EC" id="2.1.1.103"/>
    </reaction>
    <physiologicalReaction direction="left-to-right" evidence="6">
        <dbReference type="Rhea" id="RHEA:25326"/>
    </physiologicalReaction>
</comment>
<accession>A0A914CB09</accession>
<feature type="domain" description="Methyltransferase type 11" evidence="8">
    <location>
        <begin position="69"/>
        <end position="174"/>
    </location>
</feature>
<evidence type="ECO:0000259" key="8">
    <source>
        <dbReference type="Pfam" id="PF08241"/>
    </source>
</evidence>
<dbReference type="PANTHER" id="PTHR44307">
    <property type="entry name" value="PHOSPHOETHANOLAMINE METHYLTRANSFERASE"/>
    <property type="match status" value="1"/>
</dbReference>
<evidence type="ECO:0000313" key="10">
    <source>
        <dbReference type="WBParaSite" id="ACRNAN_Path_760.g2874.t1"/>
    </source>
</evidence>
<dbReference type="Gene3D" id="3.40.50.150">
    <property type="entry name" value="Vaccinia Virus protein VP39"/>
    <property type="match status" value="1"/>
</dbReference>
<evidence type="ECO:0000256" key="2">
    <source>
        <dbReference type="ARBA" id="ARBA00005189"/>
    </source>
</evidence>
<keyword evidence="4" id="KW-0808">Transferase</keyword>
<keyword evidence="3" id="KW-0489">Methyltransferase</keyword>
<proteinExistence type="predicted"/>
<dbReference type="AlphaFoldDB" id="A0A914CB09"/>
<dbReference type="InterPro" id="IPR013216">
    <property type="entry name" value="Methyltransf_11"/>
</dbReference>
<evidence type="ECO:0000256" key="4">
    <source>
        <dbReference type="ARBA" id="ARBA00022679"/>
    </source>
</evidence>
<dbReference type="GO" id="GO:0032259">
    <property type="term" value="P:methylation"/>
    <property type="evidence" value="ECO:0007669"/>
    <property type="project" value="UniProtKB-KW"/>
</dbReference>
<evidence type="ECO:0000256" key="6">
    <source>
        <dbReference type="ARBA" id="ARBA00047619"/>
    </source>
</evidence>
<evidence type="ECO:0000256" key="3">
    <source>
        <dbReference type="ARBA" id="ARBA00022603"/>
    </source>
</evidence>
<evidence type="ECO:0000313" key="9">
    <source>
        <dbReference type="Proteomes" id="UP000887540"/>
    </source>
</evidence>
<dbReference type="EC" id="2.1.1.103" evidence="5"/>
<dbReference type="InterPro" id="IPR029063">
    <property type="entry name" value="SAM-dependent_MTases_sf"/>
</dbReference>